<evidence type="ECO:0000313" key="2">
    <source>
        <dbReference type="EMBL" id="MCI19100.1"/>
    </source>
</evidence>
<feature type="region of interest" description="Disordered" evidence="1">
    <location>
        <begin position="1"/>
        <end position="72"/>
    </location>
</feature>
<dbReference type="EMBL" id="LXQA010113252">
    <property type="protein sequence ID" value="MCI19100.1"/>
    <property type="molecule type" value="Genomic_DNA"/>
</dbReference>
<name>A0A392Q5V3_9FABA</name>
<evidence type="ECO:0000256" key="1">
    <source>
        <dbReference type="SAM" id="MobiDB-lite"/>
    </source>
</evidence>
<dbReference type="AlphaFoldDB" id="A0A392Q5V3"/>
<evidence type="ECO:0000313" key="3">
    <source>
        <dbReference type="Proteomes" id="UP000265520"/>
    </source>
</evidence>
<feature type="compositionally biased region" description="Basic and acidic residues" evidence="1">
    <location>
        <begin position="15"/>
        <end position="41"/>
    </location>
</feature>
<protein>
    <submittedName>
        <fullName evidence="2">Uncharacterized protein</fullName>
    </submittedName>
</protein>
<dbReference type="Proteomes" id="UP000265520">
    <property type="component" value="Unassembled WGS sequence"/>
</dbReference>
<reference evidence="2 3" key="1">
    <citation type="journal article" date="2018" name="Front. Plant Sci.">
        <title>Red Clover (Trifolium pratense) and Zigzag Clover (T. medium) - A Picture of Genomic Similarities and Differences.</title>
        <authorList>
            <person name="Dluhosova J."/>
            <person name="Istvanek J."/>
            <person name="Nedelnik J."/>
            <person name="Repkova J."/>
        </authorList>
    </citation>
    <scope>NUCLEOTIDE SEQUENCE [LARGE SCALE GENOMIC DNA]</scope>
    <source>
        <strain evidence="3">cv. 10/8</strain>
        <tissue evidence="2">Leaf</tissue>
    </source>
</reference>
<sequence>MVLRRRRTPVTAAPEKTRYAKTVDFHPKTRENHHLWEEKGASHHLQPSKPPYQKPKLKPQFIGDDGDGNNERRKYHWIRREAGEVGKLER</sequence>
<keyword evidence="3" id="KW-1185">Reference proteome</keyword>
<proteinExistence type="predicted"/>
<accession>A0A392Q5V3</accession>
<organism evidence="2 3">
    <name type="scientific">Trifolium medium</name>
    <dbReference type="NCBI Taxonomy" id="97028"/>
    <lineage>
        <taxon>Eukaryota</taxon>
        <taxon>Viridiplantae</taxon>
        <taxon>Streptophyta</taxon>
        <taxon>Embryophyta</taxon>
        <taxon>Tracheophyta</taxon>
        <taxon>Spermatophyta</taxon>
        <taxon>Magnoliopsida</taxon>
        <taxon>eudicotyledons</taxon>
        <taxon>Gunneridae</taxon>
        <taxon>Pentapetalae</taxon>
        <taxon>rosids</taxon>
        <taxon>fabids</taxon>
        <taxon>Fabales</taxon>
        <taxon>Fabaceae</taxon>
        <taxon>Papilionoideae</taxon>
        <taxon>50 kb inversion clade</taxon>
        <taxon>NPAAA clade</taxon>
        <taxon>Hologalegina</taxon>
        <taxon>IRL clade</taxon>
        <taxon>Trifolieae</taxon>
        <taxon>Trifolium</taxon>
    </lineage>
</organism>
<comment type="caution">
    <text evidence="2">The sequence shown here is derived from an EMBL/GenBank/DDBJ whole genome shotgun (WGS) entry which is preliminary data.</text>
</comment>